<dbReference type="InterPro" id="IPR050529">
    <property type="entry name" value="CYP450_sterol_14alpha_dmase"/>
</dbReference>
<dbReference type="PANTHER" id="PTHR24304">
    <property type="entry name" value="CYTOCHROME P450 FAMILY 7"/>
    <property type="match status" value="1"/>
</dbReference>
<evidence type="ECO:0000256" key="8">
    <source>
        <dbReference type="PIRSR" id="PIRSR602403-1"/>
    </source>
</evidence>
<dbReference type="Proteomes" id="UP000053958">
    <property type="component" value="Unassembled WGS sequence"/>
</dbReference>
<dbReference type="EMBL" id="LASV01000522">
    <property type="protein sequence ID" value="KKA17947.1"/>
    <property type="molecule type" value="Genomic_DNA"/>
</dbReference>
<dbReference type="AlphaFoldDB" id="A0A0F4YI30"/>
<dbReference type="GO" id="GO:0020037">
    <property type="term" value="F:heme binding"/>
    <property type="evidence" value="ECO:0007669"/>
    <property type="project" value="InterPro"/>
</dbReference>
<keyword evidence="11" id="KW-1185">Reference proteome</keyword>
<proteinExistence type="inferred from homology"/>
<feature type="transmembrane region" description="Helical" evidence="9">
    <location>
        <begin position="291"/>
        <end position="317"/>
    </location>
</feature>
<dbReference type="CDD" id="cd00302">
    <property type="entry name" value="cytochrome_P450"/>
    <property type="match status" value="1"/>
</dbReference>
<keyword evidence="4 8" id="KW-0479">Metal-binding</keyword>
<dbReference type="OrthoDB" id="1055148at2759"/>
<dbReference type="SUPFAM" id="SSF48264">
    <property type="entry name" value="Cytochrome P450"/>
    <property type="match status" value="1"/>
</dbReference>
<dbReference type="InterPro" id="IPR001128">
    <property type="entry name" value="Cyt_P450"/>
</dbReference>
<keyword evidence="7" id="KW-0503">Monooxygenase</keyword>
<gene>
    <name evidence="10" type="ORF">T310_8106</name>
</gene>
<keyword evidence="9" id="KW-0472">Membrane</keyword>
<evidence type="ECO:0000256" key="2">
    <source>
        <dbReference type="ARBA" id="ARBA00010617"/>
    </source>
</evidence>
<name>A0A0F4YI30_RASE3</name>
<evidence type="ECO:0000256" key="7">
    <source>
        <dbReference type="ARBA" id="ARBA00023033"/>
    </source>
</evidence>
<evidence type="ECO:0000256" key="9">
    <source>
        <dbReference type="SAM" id="Phobius"/>
    </source>
</evidence>
<protein>
    <recommendedName>
        <fullName evidence="12">Cytochrome P450</fullName>
    </recommendedName>
</protein>
<dbReference type="GO" id="GO:0005506">
    <property type="term" value="F:iron ion binding"/>
    <property type="evidence" value="ECO:0007669"/>
    <property type="project" value="InterPro"/>
</dbReference>
<evidence type="ECO:0000256" key="3">
    <source>
        <dbReference type="ARBA" id="ARBA00022617"/>
    </source>
</evidence>
<dbReference type="Pfam" id="PF00067">
    <property type="entry name" value="p450"/>
    <property type="match status" value="1"/>
</dbReference>
<keyword evidence="5" id="KW-0560">Oxidoreductase</keyword>
<feature type="binding site" description="axial binding residue" evidence="8">
    <location>
        <position position="456"/>
    </location>
    <ligand>
        <name>heme</name>
        <dbReference type="ChEBI" id="CHEBI:30413"/>
    </ligand>
    <ligandPart>
        <name>Fe</name>
        <dbReference type="ChEBI" id="CHEBI:18248"/>
    </ligandPart>
</feature>
<dbReference type="GO" id="GO:0004497">
    <property type="term" value="F:monooxygenase activity"/>
    <property type="evidence" value="ECO:0007669"/>
    <property type="project" value="UniProtKB-KW"/>
</dbReference>
<dbReference type="InterPro" id="IPR036396">
    <property type="entry name" value="Cyt_P450_sf"/>
</dbReference>
<evidence type="ECO:0000313" key="11">
    <source>
        <dbReference type="Proteomes" id="UP000053958"/>
    </source>
</evidence>
<comment type="cofactor">
    <cofactor evidence="1 8">
        <name>heme</name>
        <dbReference type="ChEBI" id="CHEBI:30413"/>
    </cofactor>
</comment>
<accession>A0A0F4YI30</accession>
<dbReference type="Gene3D" id="1.10.630.10">
    <property type="entry name" value="Cytochrome P450"/>
    <property type="match status" value="1"/>
</dbReference>
<dbReference type="PRINTS" id="PR00465">
    <property type="entry name" value="EP450IV"/>
</dbReference>
<dbReference type="GeneID" id="25320367"/>
<dbReference type="InterPro" id="IPR002403">
    <property type="entry name" value="Cyt_P450_E_grp-IV"/>
</dbReference>
<feature type="transmembrane region" description="Helical" evidence="9">
    <location>
        <begin position="20"/>
        <end position="41"/>
    </location>
</feature>
<keyword evidence="6 8" id="KW-0408">Iron</keyword>
<keyword evidence="9" id="KW-0812">Transmembrane</keyword>
<comment type="caution">
    <text evidence="10">The sequence shown here is derived from an EMBL/GenBank/DDBJ whole genome shotgun (WGS) entry which is preliminary data.</text>
</comment>
<dbReference type="STRING" id="1408163.A0A0F4YI30"/>
<dbReference type="PANTHER" id="PTHR24304:SF2">
    <property type="entry name" value="24-HYDROXYCHOLESTEROL 7-ALPHA-HYDROXYLASE"/>
    <property type="match status" value="1"/>
</dbReference>
<evidence type="ECO:0000256" key="1">
    <source>
        <dbReference type="ARBA" id="ARBA00001971"/>
    </source>
</evidence>
<comment type="similarity">
    <text evidence="2">Belongs to the cytochrome P450 family.</text>
</comment>
<evidence type="ECO:0000256" key="6">
    <source>
        <dbReference type="ARBA" id="ARBA00023004"/>
    </source>
</evidence>
<evidence type="ECO:0000256" key="5">
    <source>
        <dbReference type="ARBA" id="ARBA00023002"/>
    </source>
</evidence>
<sequence>MDFTSKINLAWMDLHSDHLQSPVTLGLAGFVATLISFLAYLSYTPRVDKRSPAFTSDTVPFVGSWGFFTRKQIFWDNAVAESKTGNFSFWLGKHHVVGVSGEAARKMYLDHRDLDFVAGAALVGHGPDFVPPIHEIFHPTFHNGRSYFQRRLIDLLKSEQLAKRLPRARSDARAAFEALAKNPSGVMNPSYTCYRIVVKQCVRLVCTDEISDDPKLLERCLGYLTILQSTTSIHTVAVPWLPSLSYMKRRYGRYGLRSLVTPIVSRRMKKGTPRVDDALQVLIDNGDSKEYIINFLISILFISTANAGVLAGAMLNIMAHHPDWQEKIYGEIKAAAAAHSKNKDAPLVDQLDSIPLEAWDSSFPSLDLCFEEAIRMWVAFPMIRLNTAPDPIPIPGTDEVIPAGSFASYNTTDVHFNEELYPNPARYDPNRFREGRQEFKKQTYGFVGWGQGRHPCLGMRWAKMQQHIIIAYALAMFKWSGCDANGQPNPHFDRKTDMNSHAPSLPQGLYCKHVPREKI</sequence>
<keyword evidence="9" id="KW-1133">Transmembrane helix</keyword>
<dbReference type="RefSeq" id="XP_013324559.1">
    <property type="nucleotide sequence ID" value="XM_013469105.1"/>
</dbReference>
<evidence type="ECO:0000313" key="10">
    <source>
        <dbReference type="EMBL" id="KKA17947.1"/>
    </source>
</evidence>
<evidence type="ECO:0000256" key="4">
    <source>
        <dbReference type="ARBA" id="ARBA00022723"/>
    </source>
</evidence>
<dbReference type="GO" id="GO:0016705">
    <property type="term" value="F:oxidoreductase activity, acting on paired donors, with incorporation or reduction of molecular oxygen"/>
    <property type="evidence" value="ECO:0007669"/>
    <property type="project" value="InterPro"/>
</dbReference>
<reference evidence="10 11" key="1">
    <citation type="submission" date="2015-04" db="EMBL/GenBank/DDBJ databases">
        <authorList>
            <person name="Heijne W.H."/>
            <person name="Fedorova N.D."/>
            <person name="Nierman W.C."/>
            <person name="Vollebregt A.W."/>
            <person name="Zhao Z."/>
            <person name="Wu L."/>
            <person name="Kumar M."/>
            <person name="Stam H."/>
            <person name="van den Berg M.A."/>
            <person name="Pel H.J."/>
        </authorList>
    </citation>
    <scope>NUCLEOTIDE SEQUENCE [LARGE SCALE GENOMIC DNA]</scope>
    <source>
        <strain evidence="10 11">CBS 393.64</strain>
    </source>
</reference>
<organism evidence="10 11">
    <name type="scientific">Rasamsonia emersonii (strain ATCC 16479 / CBS 393.64 / IMI 116815)</name>
    <dbReference type="NCBI Taxonomy" id="1408163"/>
    <lineage>
        <taxon>Eukaryota</taxon>
        <taxon>Fungi</taxon>
        <taxon>Dikarya</taxon>
        <taxon>Ascomycota</taxon>
        <taxon>Pezizomycotina</taxon>
        <taxon>Eurotiomycetes</taxon>
        <taxon>Eurotiomycetidae</taxon>
        <taxon>Eurotiales</taxon>
        <taxon>Trichocomaceae</taxon>
        <taxon>Rasamsonia</taxon>
    </lineage>
</organism>
<keyword evidence="3 8" id="KW-0349">Heme</keyword>
<evidence type="ECO:0008006" key="12">
    <source>
        <dbReference type="Google" id="ProtNLM"/>
    </source>
</evidence>